<comment type="subcellular location">
    <subcellularLocation>
        <location evidence="5">Cytoplasm</location>
    </subcellularLocation>
    <subcellularLocation>
        <location evidence="1">Membrane</location>
    </subcellularLocation>
</comment>
<dbReference type="UniPathway" id="UPA00358">
    <property type="reaction ID" value="UER00476"/>
</dbReference>
<dbReference type="NCBIfam" id="NF003952">
    <property type="entry name" value="PRK05450.1-5"/>
    <property type="match status" value="1"/>
</dbReference>
<dbReference type="SUPFAM" id="SSF53448">
    <property type="entry name" value="Nucleotide-diphospho-sugar transferases"/>
    <property type="match status" value="1"/>
</dbReference>
<proteinExistence type="inferred from homology"/>
<comment type="function">
    <text evidence="5">Activates KDO (a required 8-carbon sugar) for incorporation into bacterial lipopolysaccharide in Gram-negative bacteria.</text>
</comment>
<evidence type="ECO:0000256" key="5">
    <source>
        <dbReference type="HAMAP-Rule" id="MF_00057"/>
    </source>
</evidence>
<dbReference type="GO" id="GO:0033468">
    <property type="term" value="P:CMP-keto-3-deoxy-D-manno-octulosonic acid biosynthetic process"/>
    <property type="evidence" value="ECO:0007669"/>
    <property type="project" value="UniProtKB-UniRule"/>
</dbReference>
<dbReference type="Pfam" id="PF02348">
    <property type="entry name" value="CTP_transf_3"/>
    <property type="match status" value="1"/>
</dbReference>
<organism evidence="6 7">
    <name type="scientific">Desulfamplus magnetovallimortis</name>
    <dbReference type="NCBI Taxonomy" id="1246637"/>
    <lineage>
        <taxon>Bacteria</taxon>
        <taxon>Pseudomonadati</taxon>
        <taxon>Thermodesulfobacteriota</taxon>
        <taxon>Desulfobacteria</taxon>
        <taxon>Desulfobacterales</taxon>
        <taxon>Desulfobacteraceae</taxon>
        <taxon>Desulfamplus</taxon>
    </lineage>
</organism>
<keyword evidence="4 5" id="KW-0448">Lipopolysaccharide biosynthesis</keyword>
<dbReference type="EC" id="2.7.7.38" evidence="5"/>
<dbReference type="PANTHER" id="PTHR42866">
    <property type="entry name" value="3-DEOXY-MANNO-OCTULOSONATE CYTIDYLYLTRANSFERASE"/>
    <property type="match status" value="1"/>
</dbReference>
<accession>A0A1W1HI92</accession>
<name>A0A1W1HI92_9BACT</name>
<dbReference type="InterPro" id="IPR029044">
    <property type="entry name" value="Nucleotide-diphossugar_trans"/>
</dbReference>
<keyword evidence="5" id="KW-0963">Cytoplasm</keyword>
<dbReference type="GO" id="GO:0009103">
    <property type="term" value="P:lipopolysaccharide biosynthetic process"/>
    <property type="evidence" value="ECO:0007669"/>
    <property type="project" value="UniProtKB-UniRule"/>
</dbReference>
<evidence type="ECO:0000256" key="3">
    <source>
        <dbReference type="ARBA" id="ARBA00022695"/>
    </source>
</evidence>
<sequence length="250" mass="28060">MKVTAIIPSRYGSKRLEGKPLIPVAGKPMIQRVYEQALKSKAIDRVIVATDDDRIFSAVGDFGGQALMTPSSLRSGTDRVAFAANMLEVAPDDIVVNIQGDQPIFNPVCIDEMLAPFFENGAKLQGIYMTTLACRIVNPREITDPKDVKVVMDNNGYALYFSRSQIPFPRDKEDNTEDIAYYKHLGFYTYTKKFLDTITTLSDGTLEKIEKLEQLRVLEYGYAIKVAITEHDSPEVDLIEDIQRIEALLI</sequence>
<evidence type="ECO:0000313" key="7">
    <source>
        <dbReference type="Proteomes" id="UP000191931"/>
    </source>
</evidence>
<dbReference type="InterPro" id="IPR003329">
    <property type="entry name" value="Cytidylyl_trans"/>
</dbReference>
<dbReference type="FunFam" id="3.90.550.10:FF:000011">
    <property type="entry name" value="3-deoxy-manno-octulosonate cytidylyltransferase"/>
    <property type="match status" value="1"/>
</dbReference>
<dbReference type="HAMAP" id="MF_00057">
    <property type="entry name" value="KdsB"/>
    <property type="match status" value="1"/>
</dbReference>
<keyword evidence="2 5" id="KW-0808">Transferase</keyword>
<keyword evidence="7" id="KW-1185">Reference proteome</keyword>
<gene>
    <name evidence="5 6" type="primary">kdsB</name>
    <name evidence="6" type="ORF">MTBBW1_60060</name>
</gene>
<dbReference type="RefSeq" id="WP_080798026.1">
    <property type="nucleotide sequence ID" value="NZ_LT828540.1"/>
</dbReference>
<keyword evidence="3 5" id="KW-0548">Nucleotidyltransferase</keyword>
<dbReference type="GO" id="GO:0005829">
    <property type="term" value="C:cytosol"/>
    <property type="evidence" value="ECO:0007669"/>
    <property type="project" value="TreeGrafter"/>
</dbReference>
<dbReference type="Proteomes" id="UP000191931">
    <property type="component" value="Unassembled WGS sequence"/>
</dbReference>
<comment type="similarity">
    <text evidence="5">Belongs to the KdsB family.</text>
</comment>
<dbReference type="EMBL" id="FWEV01000303">
    <property type="protein sequence ID" value="SLM32160.1"/>
    <property type="molecule type" value="Genomic_DNA"/>
</dbReference>
<evidence type="ECO:0000313" key="6">
    <source>
        <dbReference type="EMBL" id="SLM32160.1"/>
    </source>
</evidence>
<dbReference type="NCBIfam" id="NF003950">
    <property type="entry name" value="PRK05450.1-3"/>
    <property type="match status" value="1"/>
</dbReference>
<dbReference type="InterPro" id="IPR004528">
    <property type="entry name" value="KdsB"/>
</dbReference>
<comment type="pathway">
    <text evidence="5">Nucleotide-sugar biosynthesis; CMP-3-deoxy-D-manno-octulosonate biosynthesis; CMP-3-deoxy-D-manno-octulosonate from 3-deoxy-D-manno-octulosonate and CTP: step 1/1.</text>
</comment>
<dbReference type="CDD" id="cd02517">
    <property type="entry name" value="CMP-KDO-Synthetase"/>
    <property type="match status" value="1"/>
</dbReference>
<protein>
    <recommendedName>
        <fullName evidence="5">3-deoxy-manno-octulosonate cytidylyltransferase</fullName>
        <ecNumber evidence="5">2.7.7.38</ecNumber>
    </recommendedName>
    <alternativeName>
        <fullName evidence="5">CMP-2-keto-3-deoxyoctulosonic acid synthase</fullName>
        <shortName evidence="5">CKS</shortName>
        <shortName evidence="5">CMP-KDO synthase</shortName>
    </alternativeName>
</protein>
<dbReference type="OrthoDB" id="9815559at2"/>
<reference evidence="6 7" key="1">
    <citation type="submission" date="2017-03" db="EMBL/GenBank/DDBJ databases">
        <authorList>
            <person name="Afonso C.L."/>
            <person name="Miller P.J."/>
            <person name="Scott M.A."/>
            <person name="Spackman E."/>
            <person name="Goraichik I."/>
            <person name="Dimitrov K.M."/>
            <person name="Suarez D.L."/>
            <person name="Swayne D.E."/>
        </authorList>
    </citation>
    <scope>NUCLEOTIDE SEQUENCE [LARGE SCALE GENOMIC DNA]</scope>
    <source>
        <strain evidence="6">PRJEB14757</strain>
    </source>
</reference>
<evidence type="ECO:0000256" key="2">
    <source>
        <dbReference type="ARBA" id="ARBA00022679"/>
    </source>
</evidence>
<evidence type="ECO:0000256" key="4">
    <source>
        <dbReference type="ARBA" id="ARBA00022985"/>
    </source>
</evidence>
<dbReference type="STRING" id="1246637.MTBBW1_60060"/>
<dbReference type="Gene3D" id="3.90.550.10">
    <property type="entry name" value="Spore Coat Polysaccharide Biosynthesis Protein SpsA, Chain A"/>
    <property type="match status" value="1"/>
</dbReference>
<dbReference type="GO" id="GO:0008690">
    <property type="term" value="F:3-deoxy-manno-octulosonate cytidylyltransferase activity"/>
    <property type="evidence" value="ECO:0007669"/>
    <property type="project" value="UniProtKB-UniRule"/>
</dbReference>
<dbReference type="PANTHER" id="PTHR42866:SF2">
    <property type="entry name" value="3-DEOXY-MANNO-OCTULOSONATE CYTIDYLYLTRANSFERASE, MITOCHONDRIAL"/>
    <property type="match status" value="1"/>
</dbReference>
<dbReference type="AlphaFoldDB" id="A0A1W1HI92"/>
<dbReference type="GO" id="GO:0016020">
    <property type="term" value="C:membrane"/>
    <property type="evidence" value="ECO:0007669"/>
    <property type="project" value="UniProtKB-SubCell"/>
</dbReference>
<dbReference type="NCBIfam" id="TIGR00466">
    <property type="entry name" value="kdsB"/>
    <property type="match status" value="1"/>
</dbReference>
<comment type="catalytic activity">
    <reaction evidence="5">
        <text>3-deoxy-alpha-D-manno-oct-2-ulosonate + CTP = CMP-3-deoxy-beta-D-manno-octulosonate + diphosphate</text>
        <dbReference type="Rhea" id="RHEA:23448"/>
        <dbReference type="ChEBI" id="CHEBI:33019"/>
        <dbReference type="ChEBI" id="CHEBI:37563"/>
        <dbReference type="ChEBI" id="CHEBI:85986"/>
        <dbReference type="ChEBI" id="CHEBI:85987"/>
        <dbReference type="EC" id="2.7.7.38"/>
    </reaction>
</comment>
<evidence type="ECO:0000256" key="1">
    <source>
        <dbReference type="ARBA" id="ARBA00004370"/>
    </source>
</evidence>